<dbReference type="Gene3D" id="2.30.30.110">
    <property type="match status" value="1"/>
</dbReference>
<dbReference type="Pfam" id="PF02452">
    <property type="entry name" value="PemK_toxin"/>
    <property type="match status" value="1"/>
</dbReference>
<proteinExistence type="inferred from homology"/>
<dbReference type="SUPFAM" id="SSF50118">
    <property type="entry name" value="Cell growth inhibitor/plasmid maintenance toxic component"/>
    <property type="match status" value="1"/>
</dbReference>
<dbReference type="InterPro" id="IPR003477">
    <property type="entry name" value="PemK-like"/>
</dbReference>
<protein>
    <recommendedName>
        <fullName evidence="5">PemK family protein</fullName>
    </recommendedName>
</protein>
<dbReference type="STRING" id="179408.Osc7112_4708"/>
<gene>
    <name evidence="3" type="ORF">Osc7112_4708</name>
</gene>
<evidence type="ECO:0000256" key="2">
    <source>
        <dbReference type="ARBA" id="ARBA00022649"/>
    </source>
</evidence>
<name>K9VP50_9CYAN</name>
<dbReference type="HOGENOM" id="CLU_1347363_0_0_3"/>
<keyword evidence="2" id="KW-1277">Toxin-antitoxin system</keyword>
<comment type="similarity">
    <text evidence="1">Belongs to the PemK/MazF family.</text>
</comment>
<dbReference type="EMBL" id="CP003614">
    <property type="protein sequence ID" value="AFZ08995.1"/>
    <property type="molecule type" value="Genomic_DNA"/>
</dbReference>
<accession>K9VP50</accession>
<evidence type="ECO:0008006" key="5">
    <source>
        <dbReference type="Google" id="ProtNLM"/>
    </source>
</evidence>
<dbReference type="InterPro" id="IPR011067">
    <property type="entry name" value="Plasmid_toxin/cell-grow_inhib"/>
</dbReference>
<dbReference type="eggNOG" id="COG2337">
    <property type="taxonomic scope" value="Bacteria"/>
</dbReference>
<organism evidence="3 4">
    <name type="scientific">Phormidium nigroviride PCC 7112</name>
    <dbReference type="NCBI Taxonomy" id="179408"/>
    <lineage>
        <taxon>Bacteria</taxon>
        <taxon>Bacillati</taxon>
        <taxon>Cyanobacteriota</taxon>
        <taxon>Cyanophyceae</taxon>
        <taxon>Oscillatoriophycideae</taxon>
        <taxon>Oscillatoriales</taxon>
        <taxon>Oscillatoriaceae</taxon>
        <taxon>Phormidium</taxon>
    </lineage>
</organism>
<reference evidence="3 4" key="1">
    <citation type="submission" date="2012-05" db="EMBL/GenBank/DDBJ databases">
        <title>Finished chromosome of genome of Oscillatoria sp. PCC 7112.</title>
        <authorList>
            <consortium name="US DOE Joint Genome Institute"/>
            <person name="Gugger M."/>
            <person name="Coursin T."/>
            <person name="Rippka R."/>
            <person name="Tandeau De Marsac N."/>
            <person name="Huntemann M."/>
            <person name="Wei C.-L."/>
            <person name="Han J."/>
            <person name="Detter J.C."/>
            <person name="Han C."/>
            <person name="Tapia R."/>
            <person name="Davenport K."/>
            <person name="Daligault H."/>
            <person name="Erkkila T."/>
            <person name="Gu W."/>
            <person name="Munk A.C.C."/>
            <person name="Teshima H."/>
            <person name="Xu Y."/>
            <person name="Chain P."/>
            <person name="Chen A."/>
            <person name="Krypides N."/>
            <person name="Mavromatis K."/>
            <person name="Markowitz V."/>
            <person name="Szeto E."/>
            <person name="Ivanova N."/>
            <person name="Mikhailova N."/>
            <person name="Ovchinnikova G."/>
            <person name="Pagani I."/>
            <person name="Pati A."/>
            <person name="Goodwin L."/>
            <person name="Peters L."/>
            <person name="Pitluck S."/>
            <person name="Woyke T."/>
            <person name="Kerfeld C."/>
        </authorList>
    </citation>
    <scope>NUCLEOTIDE SEQUENCE [LARGE SCALE GENOMIC DNA]</scope>
    <source>
        <strain evidence="3 4">PCC 7112</strain>
    </source>
</reference>
<keyword evidence="4" id="KW-1185">Reference proteome</keyword>
<dbReference type="Proteomes" id="UP000010478">
    <property type="component" value="Chromosome"/>
</dbReference>
<evidence type="ECO:0000313" key="4">
    <source>
        <dbReference type="Proteomes" id="UP000010478"/>
    </source>
</evidence>
<evidence type="ECO:0000313" key="3">
    <source>
        <dbReference type="EMBL" id="AFZ08995.1"/>
    </source>
</evidence>
<dbReference type="AlphaFoldDB" id="K9VP50"/>
<dbReference type="KEGG" id="oni:Osc7112_4708"/>
<dbReference type="GO" id="GO:0003677">
    <property type="term" value="F:DNA binding"/>
    <property type="evidence" value="ECO:0007669"/>
    <property type="project" value="InterPro"/>
</dbReference>
<sequence>MNWGERVAGQKPRQGWIYFINPYRVSLRCKLGHHHIYEINEPGEIECKTISCTQVINSSRVFRGEHPYIVWTSDQFQDESKYIQTLTLIPLTSQETSKGLPTVYPINSTSTNGLSNKSFALVHQICTVDANCFKDSQGDWLKRVGQLDKADKEAIEERLKYFFNLGDNPGEDWFIKNASIELLQKVFNLLPDETTKSMAIEKLIDDLRS</sequence>
<evidence type="ECO:0000256" key="1">
    <source>
        <dbReference type="ARBA" id="ARBA00007521"/>
    </source>
</evidence>